<dbReference type="InterPro" id="IPR019496">
    <property type="entry name" value="NUFIP1_cons_dom"/>
</dbReference>
<dbReference type="PANTHER" id="PTHR13309">
    <property type="entry name" value="NUCLEAR FRAGILE X MENTAL RETARDATION PROTEIN INTERACTING PROTEIN 1"/>
    <property type="match status" value="1"/>
</dbReference>
<evidence type="ECO:0000313" key="4">
    <source>
        <dbReference type="Proteomes" id="UP000736164"/>
    </source>
</evidence>
<evidence type="ECO:0000259" key="2">
    <source>
        <dbReference type="PROSITE" id="PS00028"/>
    </source>
</evidence>
<feature type="compositionally biased region" description="Basic and acidic residues" evidence="1">
    <location>
        <begin position="358"/>
        <end position="370"/>
    </location>
</feature>
<feature type="domain" description="C2H2-type" evidence="2">
    <location>
        <begin position="116"/>
        <end position="136"/>
    </location>
</feature>
<dbReference type="GO" id="GO:0003723">
    <property type="term" value="F:RNA binding"/>
    <property type="evidence" value="ECO:0007669"/>
    <property type="project" value="InterPro"/>
</dbReference>
<proteinExistence type="predicted"/>
<evidence type="ECO:0000313" key="3">
    <source>
        <dbReference type="EMBL" id="MBN3322230.1"/>
    </source>
</evidence>
<comment type="caution">
    <text evidence="3">The sequence shown here is derived from an EMBL/GenBank/DDBJ whole genome shotgun (WGS) entry which is preliminary data.</text>
</comment>
<reference evidence="3" key="1">
    <citation type="journal article" date="2021" name="Cell">
        <title>Tracing the genetic footprints of vertebrate landing in non-teleost ray-finned fishes.</title>
        <authorList>
            <person name="Bi X."/>
            <person name="Wang K."/>
            <person name="Yang L."/>
            <person name="Pan H."/>
            <person name="Jiang H."/>
            <person name="Wei Q."/>
            <person name="Fang M."/>
            <person name="Yu H."/>
            <person name="Zhu C."/>
            <person name="Cai Y."/>
            <person name="He Y."/>
            <person name="Gan X."/>
            <person name="Zeng H."/>
            <person name="Yu D."/>
            <person name="Zhu Y."/>
            <person name="Jiang H."/>
            <person name="Qiu Q."/>
            <person name="Yang H."/>
            <person name="Zhang Y.E."/>
            <person name="Wang W."/>
            <person name="Zhu M."/>
            <person name="He S."/>
            <person name="Zhang G."/>
        </authorList>
    </citation>
    <scope>NUCLEOTIDE SEQUENCE</scope>
    <source>
        <strain evidence="3">Allg_001</strain>
    </source>
</reference>
<feature type="compositionally biased region" description="Low complexity" evidence="1">
    <location>
        <begin position="34"/>
        <end position="45"/>
    </location>
</feature>
<feature type="non-terminal residue" evidence="3">
    <location>
        <position position="551"/>
    </location>
</feature>
<keyword evidence="4" id="KW-1185">Reference proteome</keyword>
<dbReference type="AlphaFoldDB" id="A0A8J7P2N4"/>
<dbReference type="PANTHER" id="PTHR13309:SF0">
    <property type="entry name" value="FMR1-INTERACTING PROTEIN NUFIP1"/>
    <property type="match status" value="1"/>
</dbReference>
<dbReference type="GO" id="GO:0005634">
    <property type="term" value="C:nucleus"/>
    <property type="evidence" value="ECO:0007669"/>
    <property type="project" value="TreeGrafter"/>
</dbReference>
<feature type="non-terminal residue" evidence="3">
    <location>
        <position position="1"/>
    </location>
</feature>
<feature type="region of interest" description="Disordered" evidence="1">
    <location>
        <begin position="25"/>
        <end position="111"/>
    </location>
</feature>
<dbReference type="InterPro" id="IPR013087">
    <property type="entry name" value="Znf_C2H2_type"/>
</dbReference>
<feature type="region of interest" description="Disordered" evidence="1">
    <location>
        <begin position="358"/>
        <end position="398"/>
    </location>
</feature>
<feature type="compositionally biased region" description="Pro residues" evidence="1">
    <location>
        <begin position="46"/>
        <end position="58"/>
    </location>
</feature>
<dbReference type="EMBL" id="JAAWVO010059355">
    <property type="protein sequence ID" value="MBN3322230.1"/>
    <property type="molecule type" value="Genomic_DNA"/>
</dbReference>
<accession>A0A8J7P2N4</accession>
<dbReference type="Proteomes" id="UP000736164">
    <property type="component" value="Unassembled WGS sequence"/>
</dbReference>
<gene>
    <name evidence="3" type="primary">Nufip1</name>
    <name evidence="3" type="ORF">GTO95_0009975</name>
</gene>
<dbReference type="Pfam" id="PF10453">
    <property type="entry name" value="NUFIP1"/>
    <property type="match status" value="1"/>
</dbReference>
<feature type="compositionally biased region" description="Polar residues" evidence="1">
    <location>
        <begin position="73"/>
        <end position="100"/>
    </location>
</feature>
<protein>
    <submittedName>
        <fullName evidence="3">NUFP1 protein</fullName>
    </submittedName>
</protein>
<feature type="compositionally biased region" description="Basic and acidic residues" evidence="1">
    <location>
        <begin position="249"/>
        <end position="270"/>
    </location>
</feature>
<name>A0A8J7P2N4_ATRSP</name>
<sequence length="551" mass="61429">MNNFGNYPAPEVNCLPPKPMLRPPVFHGPPPGHPGNFHPGFGTWFGPPPGPGAYPPPGHWYGGPRHPNPWFDNRQQNTFGPQNHFSHQRETQQGGQNQNSEGKKKKKKEPEYSHFCDTCDRGFKNEEKYHEHVSQHVKCSAKDCSFTAHEKLVHIHWKNMHGPGAKKIKLDTPEEIARWREERKKNYPTLSNIERKKKMRQDKQERGDVLETAQFGRMKSKGQCAVPKREPEGRRHQGPGGTFQKNPWGRKEWNARAPEPEGREAERPQEGDPLGALANSDADSDKDETAANGKGGLTVVPKQITSSLAALVASYGSTSDSDSDQGPEETPLLKVSAALEENVALLRNCPERADCRISQAAKRDHSEDGRQPLQPPAKMARRKSARLKEGKGSSGSQQRHRWTLLEMLLAKEIRHERNVILQCVRYIVRKNFFGLDTKTKEASVGQTDDDAGVAALPAASKETDEKKEKPPVAALCSALDPLMGVCKVSFQPVKCRFKARLGVMKLPNVKSIHAAFPKTIAVRILQTNWQLGGHCSLFHVTTLMIKSSKCG</sequence>
<organism evidence="3 4">
    <name type="scientific">Atractosteus spatula</name>
    <name type="common">Alligator gar</name>
    <name type="synonym">Lepisosteus spatula</name>
    <dbReference type="NCBI Taxonomy" id="7917"/>
    <lineage>
        <taxon>Eukaryota</taxon>
        <taxon>Metazoa</taxon>
        <taxon>Chordata</taxon>
        <taxon>Craniata</taxon>
        <taxon>Vertebrata</taxon>
        <taxon>Euteleostomi</taxon>
        <taxon>Actinopterygii</taxon>
        <taxon>Neopterygii</taxon>
        <taxon>Holostei</taxon>
        <taxon>Semionotiformes</taxon>
        <taxon>Lepisosteidae</taxon>
        <taxon>Atractosteus</taxon>
    </lineage>
</organism>
<feature type="region of interest" description="Disordered" evidence="1">
    <location>
        <begin position="197"/>
        <end position="300"/>
    </location>
</feature>
<dbReference type="PROSITE" id="PS00028">
    <property type="entry name" value="ZINC_FINGER_C2H2_1"/>
    <property type="match status" value="1"/>
</dbReference>
<dbReference type="InterPro" id="IPR039136">
    <property type="entry name" value="NUFIP1-like"/>
</dbReference>
<dbReference type="GO" id="GO:0000492">
    <property type="term" value="P:box C/D snoRNP assembly"/>
    <property type="evidence" value="ECO:0007669"/>
    <property type="project" value="TreeGrafter"/>
</dbReference>
<evidence type="ECO:0000256" key="1">
    <source>
        <dbReference type="SAM" id="MobiDB-lite"/>
    </source>
</evidence>